<name>A0A3D9I5R7_9BACL</name>
<dbReference type="GO" id="GO:0055085">
    <property type="term" value="P:transmembrane transport"/>
    <property type="evidence" value="ECO:0007669"/>
    <property type="project" value="InterPro"/>
</dbReference>
<feature type="transmembrane region" description="Helical" evidence="7">
    <location>
        <begin position="105"/>
        <end position="126"/>
    </location>
</feature>
<dbReference type="RefSeq" id="WP_116064755.1">
    <property type="nucleotide sequence ID" value="NZ_QRDZ01000037.1"/>
</dbReference>
<evidence type="ECO:0000256" key="7">
    <source>
        <dbReference type="RuleBase" id="RU363032"/>
    </source>
</evidence>
<dbReference type="CDD" id="cd06261">
    <property type="entry name" value="TM_PBP2"/>
    <property type="match status" value="1"/>
</dbReference>
<sequence>MTNLTKRLLLGANHLTLWIICLLSVYPFVFLFVSSYKSDVQIFSSWWSVFPGEYYWSNYSHAWDVIDKYMVNSVLITLLSVVGVVILSTLTGYAFAKMYFWGKEVLFVLLFLLMLIPDILTLAPSFVLYKSLGLLNNWLVLLIPYITGGQIIGIFIMRNYIEGMPREIFESARIDGASELQVFWSIILPLTRSMAVTVAILTAVGVWNDYVWPLITISEDGLRTVAIGLQYFTTQYQTKVGYLMAGNVISAIPILLLFVFGTKYFVQGVMSGSVKG</sequence>
<proteinExistence type="inferred from homology"/>
<dbReference type="SUPFAM" id="SSF161098">
    <property type="entry name" value="MetI-like"/>
    <property type="match status" value="1"/>
</dbReference>
<feature type="transmembrane region" description="Helical" evidence="7">
    <location>
        <begin position="240"/>
        <end position="260"/>
    </location>
</feature>
<keyword evidence="5 7" id="KW-1133">Transmembrane helix</keyword>
<dbReference type="PANTHER" id="PTHR43744:SF8">
    <property type="entry name" value="SN-GLYCEROL-3-PHOSPHATE TRANSPORT SYSTEM PERMEASE PROTEIN UGPE"/>
    <property type="match status" value="1"/>
</dbReference>
<keyword evidence="9" id="KW-0762">Sugar transport</keyword>
<dbReference type="PANTHER" id="PTHR43744">
    <property type="entry name" value="ABC TRANSPORTER PERMEASE PROTEIN MG189-RELATED-RELATED"/>
    <property type="match status" value="1"/>
</dbReference>
<keyword evidence="10" id="KW-1185">Reference proteome</keyword>
<evidence type="ECO:0000256" key="2">
    <source>
        <dbReference type="ARBA" id="ARBA00022448"/>
    </source>
</evidence>
<feature type="domain" description="ABC transmembrane type-1" evidence="8">
    <location>
        <begin position="70"/>
        <end position="261"/>
    </location>
</feature>
<feature type="transmembrane region" description="Helical" evidence="7">
    <location>
        <begin position="138"/>
        <end position="161"/>
    </location>
</feature>
<gene>
    <name evidence="9" type="ORF">DFP98_13723</name>
</gene>
<dbReference type="PROSITE" id="PS50928">
    <property type="entry name" value="ABC_TM1"/>
    <property type="match status" value="1"/>
</dbReference>
<organism evidence="9 10">
    <name type="scientific">Cohnella phaseoli</name>
    <dbReference type="NCBI Taxonomy" id="456490"/>
    <lineage>
        <taxon>Bacteria</taxon>
        <taxon>Bacillati</taxon>
        <taxon>Bacillota</taxon>
        <taxon>Bacilli</taxon>
        <taxon>Bacillales</taxon>
        <taxon>Paenibacillaceae</taxon>
        <taxon>Cohnella</taxon>
    </lineage>
</organism>
<keyword evidence="2 7" id="KW-0813">Transport</keyword>
<dbReference type="InterPro" id="IPR000515">
    <property type="entry name" value="MetI-like"/>
</dbReference>
<comment type="subcellular location">
    <subcellularLocation>
        <location evidence="1 7">Cell membrane</location>
        <topology evidence="1 7">Multi-pass membrane protein</topology>
    </subcellularLocation>
</comment>
<accession>A0A3D9I5R7</accession>
<comment type="similarity">
    <text evidence="7">Belongs to the binding-protein-dependent transport system permease family.</text>
</comment>
<feature type="transmembrane region" description="Helical" evidence="7">
    <location>
        <begin position="15"/>
        <end position="33"/>
    </location>
</feature>
<keyword evidence="4 7" id="KW-0812">Transmembrane</keyword>
<evidence type="ECO:0000313" key="9">
    <source>
        <dbReference type="EMBL" id="RED57031.1"/>
    </source>
</evidence>
<evidence type="ECO:0000256" key="4">
    <source>
        <dbReference type="ARBA" id="ARBA00022692"/>
    </source>
</evidence>
<evidence type="ECO:0000256" key="3">
    <source>
        <dbReference type="ARBA" id="ARBA00022475"/>
    </source>
</evidence>
<dbReference type="OrthoDB" id="151346at2"/>
<evidence type="ECO:0000313" key="10">
    <source>
        <dbReference type="Proteomes" id="UP000256977"/>
    </source>
</evidence>
<evidence type="ECO:0000256" key="6">
    <source>
        <dbReference type="ARBA" id="ARBA00023136"/>
    </source>
</evidence>
<feature type="transmembrane region" description="Helical" evidence="7">
    <location>
        <begin position="182"/>
        <end position="207"/>
    </location>
</feature>
<evidence type="ECO:0000256" key="5">
    <source>
        <dbReference type="ARBA" id="ARBA00022989"/>
    </source>
</evidence>
<dbReference type="Pfam" id="PF00528">
    <property type="entry name" value="BPD_transp_1"/>
    <property type="match status" value="1"/>
</dbReference>
<keyword evidence="3" id="KW-1003">Cell membrane</keyword>
<feature type="transmembrane region" description="Helical" evidence="7">
    <location>
        <begin position="69"/>
        <end position="93"/>
    </location>
</feature>
<evidence type="ECO:0000259" key="8">
    <source>
        <dbReference type="PROSITE" id="PS50928"/>
    </source>
</evidence>
<evidence type="ECO:0000256" key="1">
    <source>
        <dbReference type="ARBA" id="ARBA00004651"/>
    </source>
</evidence>
<dbReference type="Gene3D" id="1.10.3720.10">
    <property type="entry name" value="MetI-like"/>
    <property type="match status" value="1"/>
</dbReference>
<dbReference type="GO" id="GO:0005886">
    <property type="term" value="C:plasma membrane"/>
    <property type="evidence" value="ECO:0007669"/>
    <property type="project" value="UniProtKB-SubCell"/>
</dbReference>
<protein>
    <submittedName>
        <fullName evidence="9">Multiple sugar transport system permease protein</fullName>
    </submittedName>
</protein>
<dbReference type="Proteomes" id="UP000256977">
    <property type="component" value="Unassembled WGS sequence"/>
</dbReference>
<dbReference type="EMBL" id="QRDZ01000037">
    <property type="protein sequence ID" value="RED57031.1"/>
    <property type="molecule type" value="Genomic_DNA"/>
</dbReference>
<dbReference type="InterPro" id="IPR035906">
    <property type="entry name" value="MetI-like_sf"/>
</dbReference>
<dbReference type="AlphaFoldDB" id="A0A3D9I5R7"/>
<reference evidence="9 10" key="1">
    <citation type="submission" date="2018-07" db="EMBL/GenBank/DDBJ databases">
        <title>Genomic Encyclopedia of Type Strains, Phase III (KMG-III): the genomes of soil and plant-associated and newly described type strains.</title>
        <authorList>
            <person name="Whitman W."/>
        </authorList>
    </citation>
    <scope>NUCLEOTIDE SEQUENCE [LARGE SCALE GENOMIC DNA]</scope>
    <source>
        <strain evidence="9 10">CECT 7287</strain>
    </source>
</reference>
<keyword evidence="6 7" id="KW-0472">Membrane</keyword>
<comment type="caution">
    <text evidence="9">The sequence shown here is derived from an EMBL/GenBank/DDBJ whole genome shotgun (WGS) entry which is preliminary data.</text>
</comment>